<reference evidence="17 18" key="1">
    <citation type="journal article" date="2014" name="Genome Biol. Evol.">
        <title>Extensive gene acquisition in the extremely psychrophilic bacterial species Psychroflexus torquis and the link to sea-ice ecosystem specialism.</title>
        <authorList>
            <person name="Feng S."/>
            <person name="Powell S.M."/>
            <person name="Wilson R."/>
            <person name="Bowman J.P."/>
        </authorList>
    </citation>
    <scope>NUCLEOTIDE SEQUENCE [LARGE SCALE GENOMIC DNA]</scope>
    <source>
        <strain evidence="17 18">ACAM 44</strain>
    </source>
</reference>
<proteinExistence type="inferred from homology"/>
<accession>N1WT18</accession>
<evidence type="ECO:0000256" key="4">
    <source>
        <dbReference type="ARBA" id="ARBA00022679"/>
    </source>
</evidence>
<evidence type="ECO:0000313" key="18">
    <source>
        <dbReference type="Proteomes" id="UP000012317"/>
    </source>
</evidence>
<keyword evidence="5 13" id="KW-0949">S-adenosyl-L-methionine</keyword>
<dbReference type="GO" id="GO:0005829">
    <property type="term" value="C:cytosol"/>
    <property type="evidence" value="ECO:0007669"/>
    <property type="project" value="TreeGrafter"/>
</dbReference>
<dbReference type="AlphaFoldDB" id="N1WT18"/>
<dbReference type="RefSeq" id="WP_003442604.1">
    <property type="nucleotide sequence ID" value="NZ_APLF01000014.1"/>
</dbReference>
<evidence type="ECO:0000256" key="2">
    <source>
        <dbReference type="ARBA" id="ARBA00022485"/>
    </source>
</evidence>
<evidence type="ECO:0000256" key="1">
    <source>
        <dbReference type="ARBA" id="ARBA00003234"/>
    </source>
</evidence>
<dbReference type="FunFam" id="3.40.50.12160:FF:000003">
    <property type="entry name" value="CDK5 regulatory subunit-associated protein 1"/>
    <property type="match status" value="1"/>
</dbReference>
<dbReference type="PROSITE" id="PS51918">
    <property type="entry name" value="RADICAL_SAM"/>
    <property type="match status" value="1"/>
</dbReference>
<dbReference type="Pfam" id="PF00919">
    <property type="entry name" value="UPF0004"/>
    <property type="match status" value="1"/>
</dbReference>
<evidence type="ECO:0000256" key="10">
    <source>
        <dbReference type="ARBA" id="ARBA00068570"/>
    </source>
</evidence>
<dbReference type="Gene3D" id="3.80.30.20">
    <property type="entry name" value="tm_1862 like domain"/>
    <property type="match status" value="1"/>
</dbReference>
<dbReference type="PANTHER" id="PTHR43020:SF2">
    <property type="entry name" value="MITOCHONDRIAL TRNA METHYLTHIOTRANSFERASE CDK5RAP1"/>
    <property type="match status" value="1"/>
</dbReference>
<dbReference type="Gene3D" id="3.40.50.12160">
    <property type="entry name" value="Methylthiotransferase, N-terminal domain"/>
    <property type="match status" value="1"/>
</dbReference>
<evidence type="ECO:0000256" key="9">
    <source>
        <dbReference type="ARBA" id="ARBA00033765"/>
    </source>
</evidence>
<keyword evidence="3 13" id="KW-0963">Cytoplasm</keyword>
<dbReference type="InterPro" id="IPR006463">
    <property type="entry name" value="MiaB_methiolase"/>
</dbReference>
<dbReference type="PANTHER" id="PTHR43020">
    <property type="entry name" value="CDK5 REGULATORY SUBUNIT-ASSOCIATED PROTEIN 1"/>
    <property type="match status" value="1"/>
</dbReference>
<dbReference type="Pfam" id="PF04055">
    <property type="entry name" value="Radical_SAM"/>
    <property type="match status" value="1"/>
</dbReference>
<dbReference type="InterPro" id="IPR023404">
    <property type="entry name" value="rSAM_horseshoe"/>
</dbReference>
<dbReference type="NCBIfam" id="TIGR01574">
    <property type="entry name" value="miaB-methiolase"/>
    <property type="match status" value="1"/>
</dbReference>
<evidence type="ECO:0000256" key="11">
    <source>
        <dbReference type="ARBA" id="ARBA00080698"/>
    </source>
</evidence>
<comment type="function">
    <text evidence="1 13">Catalyzes the methylthiolation of N6-(dimethylallyl)adenosine (i(6)A), leading to the formation of 2-methylthio-N6-(dimethylallyl)adenosine (ms(2)i(6)A) at position 37 in tRNAs that read codons beginning with uridine.</text>
</comment>
<feature type="domain" description="TRAM" evidence="14">
    <location>
        <begin position="413"/>
        <end position="476"/>
    </location>
</feature>
<feature type="binding site" evidence="13">
    <location>
        <position position="103"/>
    </location>
    <ligand>
        <name>[4Fe-4S] cluster</name>
        <dbReference type="ChEBI" id="CHEBI:49883"/>
        <label>1</label>
    </ligand>
</feature>
<name>N1WT18_9FLAO</name>
<dbReference type="InterPro" id="IPR005839">
    <property type="entry name" value="Methylthiotransferase"/>
</dbReference>
<dbReference type="SUPFAM" id="SSF102114">
    <property type="entry name" value="Radical SAM enzymes"/>
    <property type="match status" value="1"/>
</dbReference>
<evidence type="ECO:0000256" key="12">
    <source>
        <dbReference type="ARBA" id="ARBA00081141"/>
    </source>
</evidence>
<keyword evidence="8 13" id="KW-0411">Iron-sulfur</keyword>
<dbReference type="GO" id="GO:0051539">
    <property type="term" value="F:4 iron, 4 sulfur cluster binding"/>
    <property type="evidence" value="ECO:0007669"/>
    <property type="project" value="UniProtKB-UniRule"/>
</dbReference>
<dbReference type="PATRIC" id="fig|1189619.4.peg.2483"/>
<dbReference type="FunFam" id="3.80.30.20:FF:000001">
    <property type="entry name" value="tRNA-2-methylthio-N(6)-dimethylallyladenosine synthase 2"/>
    <property type="match status" value="1"/>
</dbReference>
<feature type="binding site" evidence="13">
    <location>
        <position position="33"/>
    </location>
    <ligand>
        <name>[4Fe-4S] cluster</name>
        <dbReference type="ChEBI" id="CHEBI:49883"/>
        <label>1</label>
    </ligand>
</feature>
<keyword evidence="18" id="KW-1185">Reference proteome</keyword>
<evidence type="ECO:0000259" key="14">
    <source>
        <dbReference type="PROSITE" id="PS50926"/>
    </source>
</evidence>
<dbReference type="GO" id="GO:0035597">
    <property type="term" value="F:tRNA-2-methylthio-N(6)-dimethylallyladenosine(37) synthase activity"/>
    <property type="evidence" value="ECO:0007669"/>
    <property type="project" value="UniProtKB-EC"/>
</dbReference>
<dbReference type="Proteomes" id="UP000012317">
    <property type="component" value="Unassembled WGS sequence"/>
</dbReference>
<feature type="domain" description="MTTase N-terminal" evidence="15">
    <location>
        <begin position="24"/>
        <end position="140"/>
    </location>
</feature>
<dbReference type="InterPro" id="IPR013848">
    <property type="entry name" value="Methylthiotransferase_N"/>
</dbReference>
<dbReference type="PROSITE" id="PS01278">
    <property type="entry name" value="MTTASE_RADICAL"/>
    <property type="match status" value="1"/>
</dbReference>
<dbReference type="STRING" id="1189619.pgond44_12040"/>
<dbReference type="SFLD" id="SFLDG01082">
    <property type="entry name" value="B12-binding_domain_containing"/>
    <property type="match status" value="1"/>
</dbReference>
<keyword evidence="7 13" id="KW-0408">Iron</keyword>
<dbReference type="GO" id="GO:0046872">
    <property type="term" value="F:metal ion binding"/>
    <property type="evidence" value="ECO:0007669"/>
    <property type="project" value="UniProtKB-KW"/>
</dbReference>
<dbReference type="InterPro" id="IPR002792">
    <property type="entry name" value="TRAM_dom"/>
</dbReference>
<feature type="binding site" evidence="13">
    <location>
        <position position="185"/>
    </location>
    <ligand>
        <name>[4Fe-4S] cluster</name>
        <dbReference type="ChEBI" id="CHEBI:49883"/>
        <label>2</label>
        <note>4Fe-4S-S-AdoMet</note>
    </ligand>
</feature>
<evidence type="ECO:0000256" key="6">
    <source>
        <dbReference type="ARBA" id="ARBA00022723"/>
    </source>
</evidence>
<comment type="caution">
    <text evidence="17">The sequence shown here is derived from an EMBL/GenBank/DDBJ whole genome shotgun (WGS) entry which is preliminary data.</text>
</comment>
<feature type="binding site" evidence="13">
    <location>
        <position position="178"/>
    </location>
    <ligand>
        <name>[4Fe-4S] cluster</name>
        <dbReference type="ChEBI" id="CHEBI:49883"/>
        <label>2</label>
        <note>4Fe-4S-S-AdoMet</note>
    </ligand>
</feature>
<dbReference type="PROSITE" id="PS50926">
    <property type="entry name" value="TRAM"/>
    <property type="match status" value="1"/>
</dbReference>
<dbReference type="EMBL" id="APLF01000014">
    <property type="protein sequence ID" value="EMY80367.1"/>
    <property type="molecule type" value="Genomic_DNA"/>
</dbReference>
<feature type="binding site" evidence="13">
    <location>
        <position position="182"/>
    </location>
    <ligand>
        <name>[4Fe-4S] cluster</name>
        <dbReference type="ChEBI" id="CHEBI:49883"/>
        <label>2</label>
        <note>4Fe-4S-S-AdoMet</note>
    </ligand>
</feature>
<dbReference type="InterPro" id="IPR038135">
    <property type="entry name" value="Methylthiotransferase_N_sf"/>
</dbReference>
<comment type="cofactor">
    <cofactor evidence="13">
        <name>[4Fe-4S] cluster</name>
        <dbReference type="ChEBI" id="CHEBI:49883"/>
    </cofactor>
    <text evidence="13">Binds 2 [4Fe-4S] clusters. One cluster is coordinated with 3 cysteines and an exchangeable S-adenosyl-L-methionine.</text>
</comment>
<dbReference type="eggNOG" id="COG0621">
    <property type="taxonomic scope" value="Bacteria"/>
</dbReference>
<dbReference type="InterPro" id="IPR006638">
    <property type="entry name" value="Elp3/MiaA/NifB-like_rSAM"/>
</dbReference>
<dbReference type="SFLD" id="SFLDS00029">
    <property type="entry name" value="Radical_SAM"/>
    <property type="match status" value="1"/>
</dbReference>
<comment type="subcellular location">
    <subcellularLocation>
        <location evidence="13">Cytoplasm</location>
    </subcellularLocation>
</comment>
<evidence type="ECO:0000256" key="3">
    <source>
        <dbReference type="ARBA" id="ARBA00022490"/>
    </source>
</evidence>
<dbReference type="InterPro" id="IPR058240">
    <property type="entry name" value="rSAM_sf"/>
</dbReference>
<dbReference type="NCBIfam" id="TIGR00089">
    <property type="entry name" value="MiaB/RimO family radical SAM methylthiotransferase"/>
    <property type="match status" value="1"/>
</dbReference>
<evidence type="ECO:0000259" key="16">
    <source>
        <dbReference type="PROSITE" id="PS51918"/>
    </source>
</evidence>
<evidence type="ECO:0000256" key="7">
    <source>
        <dbReference type="ARBA" id="ARBA00023004"/>
    </source>
</evidence>
<keyword evidence="6 13" id="KW-0479">Metal-binding</keyword>
<dbReference type="SMART" id="SM00729">
    <property type="entry name" value="Elp3"/>
    <property type="match status" value="1"/>
</dbReference>
<feature type="binding site" evidence="13">
    <location>
        <position position="69"/>
    </location>
    <ligand>
        <name>[4Fe-4S] cluster</name>
        <dbReference type="ChEBI" id="CHEBI:49883"/>
        <label>1</label>
    </ligand>
</feature>
<keyword evidence="4 13" id="KW-0808">Transferase</keyword>
<evidence type="ECO:0000313" key="17">
    <source>
        <dbReference type="EMBL" id="EMY80367.1"/>
    </source>
</evidence>
<dbReference type="SFLD" id="SFLDG01061">
    <property type="entry name" value="methylthiotransferase"/>
    <property type="match status" value="1"/>
</dbReference>
<dbReference type="PROSITE" id="PS51449">
    <property type="entry name" value="MTTASE_N"/>
    <property type="match status" value="1"/>
</dbReference>
<evidence type="ECO:0000256" key="8">
    <source>
        <dbReference type="ARBA" id="ARBA00023014"/>
    </source>
</evidence>
<evidence type="ECO:0000256" key="13">
    <source>
        <dbReference type="HAMAP-Rule" id="MF_01864"/>
    </source>
</evidence>
<dbReference type="SFLD" id="SFLDF00273">
    <property type="entry name" value="(dimethylallyl)adenosine_tRNA"/>
    <property type="match status" value="1"/>
</dbReference>
<comment type="similarity">
    <text evidence="13">Belongs to the methylthiotransferase family. MiaB subfamily.</text>
</comment>
<dbReference type="Pfam" id="PF01938">
    <property type="entry name" value="TRAM"/>
    <property type="match status" value="1"/>
</dbReference>
<dbReference type="EC" id="2.8.4.3" evidence="9 13"/>
<evidence type="ECO:0000256" key="5">
    <source>
        <dbReference type="ARBA" id="ARBA00022691"/>
    </source>
</evidence>
<gene>
    <name evidence="13" type="primary">miaB</name>
    <name evidence="17" type="ORF">pgond44_12040</name>
</gene>
<feature type="domain" description="Radical SAM core" evidence="16">
    <location>
        <begin position="164"/>
        <end position="411"/>
    </location>
</feature>
<dbReference type="InterPro" id="IPR020612">
    <property type="entry name" value="Methylthiotransferase_CS"/>
</dbReference>
<protein>
    <recommendedName>
        <fullName evidence="10 13">tRNA-2-methylthio-N(6)-dimethylallyladenosine synthase</fullName>
        <ecNumber evidence="9 13">2.8.4.3</ecNumber>
    </recommendedName>
    <alternativeName>
        <fullName evidence="12 13">(Dimethylallyl)adenosine tRNA methylthiotransferase MiaB</fullName>
    </alternativeName>
    <alternativeName>
        <fullName evidence="11 13">tRNA-i(6)A37 methylthiotransferase</fullName>
    </alternativeName>
</protein>
<dbReference type="SFLD" id="SFLDF00413">
    <property type="entry name" value="CDK5RAP1"/>
    <property type="match status" value="1"/>
</dbReference>
<keyword evidence="13" id="KW-0819">tRNA processing</keyword>
<evidence type="ECO:0000259" key="15">
    <source>
        <dbReference type="PROSITE" id="PS51449"/>
    </source>
</evidence>
<dbReference type="HAMAP" id="MF_01864">
    <property type="entry name" value="tRNA_metthiotr_MiaB"/>
    <property type="match status" value="1"/>
</dbReference>
<comment type="catalytic activity">
    <reaction evidence="13">
        <text>N(6)-dimethylallyladenosine(37) in tRNA + (sulfur carrier)-SH + AH2 + 2 S-adenosyl-L-methionine = 2-methylsulfanyl-N(6)-dimethylallyladenosine(37) in tRNA + (sulfur carrier)-H + 5'-deoxyadenosine + L-methionine + A + S-adenosyl-L-homocysteine + 2 H(+)</text>
        <dbReference type="Rhea" id="RHEA:37067"/>
        <dbReference type="Rhea" id="RHEA-COMP:10375"/>
        <dbReference type="Rhea" id="RHEA-COMP:10376"/>
        <dbReference type="Rhea" id="RHEA-COMP:14737"/>
        <dbReference type="Rhea" id="RHEA-COMP:14739"/>
        <dbReference type="ChEBI" id="CHEBI:13193"/>
        <dbReference type="ChEBI" id="CHEBI:15378"/>
        <dbReference type="ChEBI" id="CHEBI:17319"/>
        <dbReference type="ChEBI" id="CHEBI:17499"/>
        <dbReference type="ChEBI" id="CHEBI:29917"/>
        <dbReference type="ChEBI" id="CHEBI:57844"/>
        <dbReference type="ChEBI" id="CHEBI:57856"/>
        <dbReference type="ChEBI" id="CHEBI:59789"/>
        <dbReference type="ChEBI" id="CHEBI:64428"/>
        <dbReference type="ChEBI" id="CHEBI:74415"/>
        <dbReference type="ChEBI" id="CHEBI:74417"/>
        <dbReference type="EC" id="2.8.4.3"/>
    </reaction>
</comment>
<comment type="subunit">
    <text evidence="13">Monomer.</text>
</comment>
<organism evidence="17 18">
    <name type="scientific">Psychroflexus gondwanensis ACAM 44</name>
    <dbReference type="NCBI Taxonomy" id="1189619"/>
    <lineage>
        <taxon>Bacteria</taxon>
        <taxon>Pseudomonadati</taxon>
        <taxon>Bacteroidota</taxon>
        <taxon>Flavobacteriia</taxon>
        <taxon>Flavobacteriales</taxon>
        <taxon>Flavobacteriaceae</taxon>
        <taxon>Psychroflexus</taxon>
    </lineage>
</organism>
<dbReference type="InterPro" id="IPR007197">
    <property type="entry name" value="rSAM"/>
</dbReference>
<sequence length="485" mass="55046">MEKIIDETLQGKTLVKEKKENNTKKLYIESYGCAMNFSDSEIVASILDKQGYNTTNELSEADLVLVNTCSIRDKAEQTVRKRLEKYNAVKKINPSMKVGVLGCMAERLKSKFLEEEKIVDLVVGPDAYKDLPNLLEEVESGRDAINVILSKEETYGDISPVRLQSNGVSAFVSITRGCDNMCTFCVVPFTRGRERSRDPLSIIDEVNDLWSKGYKEITLLGQNVDSYLWYGGGLKKDFKSATEMQKATAVSFSNLLDMVAKAQPGMRIRFSTSNPQDMTMDVIEIMAKHKNICDYIHLPVQSGSDRILKKMNRLHTREEYFRMIDNIRKIIPGCGISQDMIIGFPSETEEDHQDTISLMDYVKYDFGYMFAYSERPGTLGAKKFEDDISEATKKKRLQEIIDVQLKHSRFRTEQHLGKVEEVLIEKESKKSNLQWSGRNTQNTTVVFPKEDYKVGDYVLVKMKKCTSATLIGEPVGYGPMQALSS</sequence>
<keyword evidence="2 13" id="KW-0004">4Fe-4S</keyword>